<dbReference type="EMBL" id="BMZI01000002">
    <property type="protein sequence ID" value="GHB13232.1"/>
    <property type="molecule type" value="Genomic_DNA"/>
</dbReference>
<evidence type="ECO:0000313" key="2">
    <source>
        <dbReference type="EMBL" id="GHB13232.1"/>
    </source>
</evidence>
<dbReference type="Proteomes" id="UP000646745">
    <property type="component" value="Unassembled WGS sequence"/>
</dbReference>
<proteinExistence type="predicted"/>
<feature type="domain" description="Protein NO VEIN C-terminal" evidence="1">
    <location>
        <begin position="165"/>
        <end position="262"/>
    </location>
</feature>
<evidence type="ECO:0000313" key="3">
    <source>
        <dbReference type="Proteomes" id="UP000646745"/>
    </source>
</evidence>
<sequence length="283" mass="32464">MPQSHWSVLEVEAIVATYRQMLVAELSGQRYNKSQLNQALMERLQDRSRSSIEYKHRNISAVLRDADCPYVDGYKPLGNYQGMLVEAVERVLLGSEIFDRAARSAAERPAVDSAEPAHDGVIVMPPEASQSHHEINERPAAYERRPIKRDYLAREAHNRELGLSGERFVVSFEQRRLRQAGESRLADRVEHIAETQGDGAGFDVLSFEPNGRERWIEVKTTAFAKESAFFITPNELACSRDNAERYHLFRLFTFRHKPRMFCLQGDMSDYLCLEPNSYRAGIR</sequence>
<protein>
    <recommendedName>
        <fullName evidence="1">Protein NO VEIN C-terminal domain-containing protein</fullName>
    </recommendedName>
</protein>
<dbReference type="RefSeq" id="WP_189443476.1">
    <property type="nucleotide sequence ID" value="NZ_BMZI01000002.1"/>
</dbReference>
<comment type="caution">
    <text evidence="2">The sequence shown here is derived from an EMBL/GenBank/DDBJ whole genome shotgun (WGS) entry which is preliminary data.</text>
</comment>
<name>A0ABQ3DU85_9GAMM</name>
<dbReference type="InterPro" id="IPR024975">
    <property type="entry name" value="NOV_C"/>
</dbReference>
<organism evidence="2 3">
    <name type="scientific">Salinicola rhizosphaerae</name>
    <dbReference type="NCBI Taxonomy" id="1443141"/>
    <lineage>
        <taxon>Bacteria</taxon>
        <taxon>Pseudomonadati</taxon>
        <taxon>Pseudomonadota</taxon>
        <taxon>Gammaproteobacteria</taxon>
        <taxon>Oceanospirillales</taxon>
        <taxon>Halomonadaceae</taxon>
        <taxon>Salinicola</taxon>
    </lineage>
</organism>
<dbReference type="Pfam" id="PF13020">
    <property type="entry name" value="NOV_C"/>
    <property type="match status" value="1"/>
</dbReference>
<accession>A0ABQ3DU85</accession>
<reference evidence="3" key="1">
    <citation type="journal article" date="2019" name="Int. J. Syst. Evol. Microbiol.">
        <title>The Global Catalogue of Microorganisms (GCM) 10K type strain sequencing project: providing services to taxonomists for standard genome sequencing and annotation.</title>
        <authorList>
            <consortium name="The Broad Institute Genomics Platform"/>
            <consortium name="The Broad Institute Genome Sequencing Center for Infectious Disease"/>
            <person name="Wu L."/>
            <person name="Ma J."/>
        </authorList>
    </citation>
    <scope>NUCLEOTIDE SEQUENCE [LARGE SCALE GENOMIC DNA]</scope>
    <source>
        <strain evidence="3">KCTC 32998</strain>
    </source>
</reference>
<evidence type="ECO:0000259" key="1">
    <source>
        <dbReference type="Pfam" id="PF13020"/>
    </source>
</evidence>
<keyword evidence="3" id="KW-1185">Reference proteome</keyword>
<gene>
    <name evidence="2" type="ORF">GCM10009038_09260</name>
</gene>